<gene>
    <name evidence="1" type="ORF">ACFPJ5_02520</name>
</gene>
<dbReference type="Proteomes" id="UP001596201">
    <property type="component" value="Unassembled WGS sequence"/>
</dbReference>
<sequence length="171" mass="20018">MSSPEYASEDGTVSLDEVIRGFINTNEYLHEYRLQKLVYLAELLSLRDRDWIRLTTADFKPYMYGAYSDELSERLDELKHEFSTKADTHHGKVVTAYTSPDSDPNLDDDILKLIEEANQMVRNGRFSNEELAEWSKSTLLYEYFPFGEKMDFSKYGENKERLSKDLSKLEQ</sequence>
<evidence type="ECO:0000313" key="1">
    <source>
        <dbReference type="EMBL" id="MFC5365796.1"/>
    </source>
</evidence>
<organism evidence="1 2">
    <name type="scientific">Salinirubrum litoreum</name>
    <dbReference type="NCBI Taxonomy" id="1126234"/>
    <lineage>
        <taxon>Archaea</taxon>
        <taxon>Methanobacteriati</taxon>
        <taxon>Methanobacteriota</taxon>
        <taxon>Stenosarchaea group</taxon>
        <taxon>Halobacteria</taxon>
        <taxon>Halobacteriales</taxon>
        <taxon>Haloferacaceae</taxon>
        <taxon>Salinirubrum</taxon>
    </lineage>
</organism>
<dbReference type="RefSeq" id="WP_227228906.1">
    <property type="nucleotide sequence ID" value="NZ_JAJCVJ010000001.1"/>
</dbReference>
<evidence type="ECO:0000313" key="2">
    <source>
        <dbReference type="Proteomes" id="UP001596201"/>
    </source>
</evidence>
<evidence type="ECO:0008006" key="3">
    <source>
        <dbReference type="Google" id="ProtNLM"/>
    </source>
</evidence>
<protein>
    <recommendedName>
        <fullName evidence="3">Antitoxin SocA-like Panacea domain-containing protein</fullName>
    </recommendedName>
</protein>
<accession>A0ABD5R6Z7</accession>
<reference evidence="1 2" key="1">
    <citation type="journal article" date="2019" name="Int. J. Syst. Evol. Microbiol.">
        <title>The Global Catalogue of Microorganisms (GCM) 10K type strain sequencing project: providing services to taxonomists for standard genome sequencing and annotation.</title>
        <authorList>
            <consortium name="The Broad Institute Genomics Platform"/>
            <consortium name="The Broad Institute Genome Sequencing Center for Infectious Disease"/>
            <person name="Wu L."/>
            <person name="Ma J."/>
        </authorList>
    </citation>
    <scope>NUCLEOTIDE SEQUENCE [LARGE SCALE GENOMIC DNA]</scope>
    <source>
        <strain evidence="1 2">CGMCC 1.12237</strain>
    </source>
</reference>
<keyword evidence="2" id="KW-1185">Reference proteome</keyword>
<name>A0ABD5R6Z7_9EURY</name>
<dbReference type="AlphaFoldDB" id="A0ABD5R6Z7"/>
<dbReference type="EMBL" id="JBHSKX010000001">
    <property type="protein sequence ID" value="MFC5365796.1"/>
    <property type="molecule type" value="Genomic_DNA"/>
</dbReference>
<comment type="caution">
    <text evidence="1">The sequence shown here is derived from an EMBL/GenBank/DDBJ whole genome shotgun (WGS) entry which is preliminary data.</text>
</comment>
<proteinExistence type="predicted"/>